<dbReference type="AlphaFoldDB" id="A0A328B030"/>
<comment type="caution">
    <text evidence="1">The sequence shown here is derived from an EMBL/GenBank/DDBJ whole genome shotgun (WGS) entry which is preliminary data.</text>
</comment>
<dbReference type="Proteomes" id="UP000249842">
    <property type="component" value="Unassembled WGS sequence"/>
</dbReference>
<proteinExistence type="predicted"/>
<dbReference type="RefSeq" id="WP_111456507.1">
    <property type="nucleotide sequence ID" value="NZ_QFYP01000001.1"/>
</dbReference>
<dbReference type="OrthoDB" id="9958971at2"/>
<reference evidence="2" key="1">
    <citation type="submission" date="2018-05" db="EMBL/GenBank/DDBJ databases">
        <authorList>
            <person name="Li X."/>
        </authorList>
    </citation>
    <scope>NUCLEOTIDE SEQUENCE [LARGE SCALE GENOMIC DNA]</scope>
    <source>
        <strain evidence="2">HKS-05</strain>
    </source>
</reference>
<sequence length="66" mass="8086">MILDPFRLYRRHQRLLREAREEAQHLRRRHGDEALAAARDKLRRPELTTWGHRVLEHTIKILRKKA</sequence>
<gene>
    <name evidence="1" type="ORF">DJ021_05065</name>
</gene>
<evidence type="ECO:0000313" key="1">
    <source>
        <dbReference type="EMBL" id="RAK59214.1"/>
    </source>
</evidence>
<evidence type="ECO:0000313" key="2">
    <source>
        <dbReference type="Proteomes" id="UP000249842"/>
    </source>
</evidence>
<accession>A0A328B030</accession>
<dbReference type="EMBL" id="QFYP01000001">
    <property type="protein sequence ID" value="RAK59214.1"/>
    <property type="molecule type" value="Genomic_DNA"/>
</dbReference>
<protein>
    <submittedName>
        <fullName evidence="1">Uncharacterized protein</fullName>
    </submittedName>
</protein>
<organism evidence="1 2">
    <name type="scientific">Phenylobacterium hankyongense</name>
    <dbReference type="NCBI Taxonomy" id="1813876"/>
    <lineage>
        <taxon>Bacteria</taxon>
        <taxon>Pseudomonadati</taxon>
        <taxon>Pseudomonadota</taxon>
        <taxon>Alphaproteobacteria</taxon>
        <taxon>Caulobacterales</taxon>
        <taxon>Caulobacteraceae</taxon>
        <taxon>Phenylobacterium</taxon>
    </lineage>
</organism>
<keyword evidence="2" id="KW-1185">Reference proteome</keyword>
<name>A0A328B030_9CAUL</name>